<dbReference type="InterPro" id="IPR050173">
    <property type="entry name" value="ABC_transporter_C-like"/>
</dbReference>
<dbReference type="SUPFAM" id="SSF52540">
    <property type="entry name" value="P-loop containing nucleoside triphosphate hydrolases"/>
    <property type="match status" value="2"/>
</dbReference>
<dbReference type="Gene3D" id="3.40.50.300">
    <property type="entry name" value="P-loop containing nucleotide triphosphate hydrolases"/>
    <property type="match status" value="2"/>
</dbReference>
<dbReference type="Pfam" id="PF00005">
    <property type="entry name" value="ABC_tran"/>
    <property type="match status" value="2"/>
</dbReference>
<feature type="domain" description="ABC transporter" evidence="9">
    <location>
        <begin position="428"/>
        <end position="651"/>
    </location>
</feature>
<evidence type="ECO:0008006" key="13">
    <source>
        <dbReference type="Google" id="ProtNLM"/>
    </source>
</evidence>
<comment type="subcellular location">
    <subcellularLocation>
        <location evidence="1">Membrane</location>
        <topology evidence="1">Multi-pass membrane protein</topology>
    </subcellularLocation>
</comment>
<dbReference type="Proteomes" id="UP000625711">
    <property type="component" value="Unassembled WGS sequence"/>
</dbReference>
<evidence type="ECO:0000259" key="9">
    <source>
        <dbReference type="PROSITE" id="PS50893"/>
    </source>
</evidence>
<accession>A0A834MF07</accession>
<keyword evidence="5" id="KW-0067">ATP-binding</keyword>
<keyword evidence="2" id="KW-0813">Transport</keyword>
<feature type="transmembrane region" description="Helical" evidence="8">
    <location>
        <begin position="133"/>
        <end position="155"/>
    </location>
</feature>
<dbReference type="GO" id="GO:0005524">
    <property type="term" value="F:ATP binding"/>
    <property type="evidence" value="ECO:0007669"/>
    <property type="project" value="UniProtKB-KW"/>
</dbReference>
<dbReference type="CDD" id="cd03244">
    <property type="entry name" value="ABCC_MRP_domain2"/>
    <property type="match status" value="1"/>
</dbReference>
<evidence type="ECO:0000256" key="8">
    <source>
        <dbReference type="SAM" id="Phobius"/>
    </source>
</evidence>
<dbReference type="SUPFAM" id="SSF90123">
    <property type="entry name" value="ABC transporter transmembrane region"/>
    <property type="match status" value="2"/>
</dbReference>
<feature type="transmembrane region" description="Helical" evidence="8">
    <location>
        <begin position="994"/>
        <end position="1016"/>
    </location>
</feature>
<dbReference type="SMART" id="SM00382">
    <property type="entry name" value="AAA"/>
    <property type="match status" value="2"/>
</dbReference>
<feature type="domain" description="ABC transmembrane type-1" evidence="10">
    <location>
        <begin position="725"/>
        <end position="1051"/>
    </location>
</feature>
<dbReference type="PROSITE" id="PS50929">
    <property type="entry name" value="ABC_TM1F"/>
    <property type="match status" value="2"/>
</dbReference>
<feature type="domain" description="ABC transmembrane type-1" evidence="10">
    <location>
        <begin position="95"/>
        <end position="370"/>
    </location>
</feature>
<dbReference type="PROSITE" id="PS50893">
    <property type="entry name" value="ABC_TRANSPORTER_2"/>
    <property type="match status" value="2"/>
</dbReference>
<evidence type="ECO:0000259" key="10">
    <source>
        <dbReference type="PROSITE" id="PS50929"/>
    </source>
</evidence>
<dbReference type="PROSITE" id="PS00211">
    <property type="entry name" value="ABC_TRANSPORTER_1"/>
    <property type="match status" value="2"/>
</dbReference>
<dbReference type="Pfam" id="PF00664">
    <property type="entry name" value="ABC_membrane"/>
    <property type="match status" value="2"/>
</dbReference>
<evidence type="ECO:0000256" key="1">
    <source>
        <dbReference type="ARBA" id="ARBA00004141"/>
    </source>
</evidence>
<feature type="transmembrane region" description="Helical" evidence="8">
    <location>
        <begin position="320"/>
        <end position="341"/>
    </location>
</feature>
<keyword evidence="7 8" id="KW-0472">Membrane</keyword>
<feature type="transmembrane region" description="Helical" evidence="8">
    <location>
        <begin position="909"/>
        <end position="928"/>
    </location>
</feature>
<dbReference type="InterPro" id="IPR044746">
    <property type="entry name" value="ABCC_6TM_D1"/>
</dbReference>
<dbReference type="InterPro" id="IPR036640">
    <property type="entry name" value="ABC1_TM_sf"/>
</dbReference>
<evidence type="ECO:0000256" key="6">
    <source>
        <dbReference type="ARBA" id="ARBA00022989"/>
    </source>
</evidence>
<evidence type="ECO:0000313" key="12">
    <source>
        <dbReference type="Proteomes" id="UP000625711"/>
    </source>
</evidence>
<name>A0A834MF07_RHYFE</name>
<dbReference type="FunFam" id="1.20.1560.10:FF:000014">
    <property type="entry name" value="Multidrug resistance-associated protein member 4"/>
    <property type="match status" value="1"/>
</dbReference>
<dbReference type="FunFam" id="3.40.50.300:FF:000482">
    <property type="entry name" value="Multidrug resistance-associated protein member 4"/>
    <property type="match status" value="1"/>
</dbReference>
<dbReference type="Gene3D" id="1.20.1560.10">
    <property type="entry name" value="ABC transporter type 1, transmembrane domain"/>
    <property type="match status" value="2"/>
</dbReference>
<organism evidence="11 12">
    <name type="scientific">Rhynchophorus ferrugineus</name>
    <name type="common">Red palm weevil</name>
    <name type="synonym">Curculio ferrugineus</name>
    <dbReference type="NCBI Taxonomy" id="354439"/>
    <lineage>
        <taxon>Eukaryota</taxon>
        <taxon>Metazoa</taxon>
        <taxon>Ecdysozoa</taxon>
        <taxon>Arthropoda</taxon>
        <taxon>Hexapoda</taxon>
        <taxon>Insecta</taxon>
        <taxon>Pterygota</taxon>
        <taxon>Neoptera</taxon>
        <taxon>Endopterygota</taxon>
        <taxon>Coleoptera</taxon>
        <taxon>Polyphaga</taxon>
        <taxon>Cucujiformia</taxon>
        <taxon>Curculionidae</taxon>
        <taxon>Dryophthorinae</taxon>
        <taxon>Rhynchophorus</taxon>
    </lineage>
</organism>
<dbReference type="FunFam" id="1.20.1560.10:FF:000026">
    <property type="entry name" value="Multidrug resistance-associated protein lethal(2)03659"/>
    <property type="match status" value="1"/>
</dbReference>
<feature type="transmembrane region" description="Helical" evidence="8">
    <location>
        <begin position="811"/>
        <end position="833"/>
    </location>
</feature>
<gene>
    <name evidence="11" type="ORF">GWI33_007174</name>
</gene>
<evidence type="ECO:0000256" key="3">
    <source>
        <dbReference type="ARBA" id="ARBA00022692"/>
    </source>
</evidence>
<dbReference type="InterPro" id="IPR003439">
    <property type="entry name" value="ABC_transporter-like_ATP-bd"/>
</dbReference>
<comment type="caution">
    <text evidence="11">The sequence shown here is derived from an EMBL/GenBank/DDBJ whole genome shotgun (WGS) entry which is preliminary data.</text>
</comment>
<keyword evidence="12" id="KW-1185">Reference proteome</keyword>
<dbReference type="InterPro" id="IPR003593">
    <property type="entry name" value="AAA+_ATPase"/>
</dbReference>
<evidence type="ECO:0000256" key="5">
    <source>
        <dbReference type="ARBA" id="ARBA00022840"/>
    </source>
</evidence>
<feature type="transmembrane region" description="Helical" evidence="8">
    <location>
        <begin position="722"/>
        <end position="743"/>
    </location>
</feature>
<reference evidence="11" key="1">
    <citation type="submission" date="2020-08" db="EMBL/GenBank/DDBJ databases">
        <title>Genome sequencing and assembly of the red palm weevil Rhynchophorus ferrugineus.</title>
        <authorList>
            <person name="Dias G.B."/>
            <person name="Bergman C.M."/>
            <person name="Manee M."/>
        </authorList>
    </citation>
    <scope>NUCLEOTIDE SEQUENCE</scope>
    <source>
        <strain evidence="11">AA-2017</strain>
        <tissue evidence="11">Whole larva</tissue>
    </source>
</reference>
<dbReference type="CDD" id="cd03250">
    <property type="entry name" value="ABCC_MRP_domain1"/>
    <property type="match status" value="1"/>
</dbReference>
<feature type="domain" description="ABC transporter" evidence="9">
    <location>
        <begin position="1088"/>
        <end position="1321"/>
    </location>
</feature>
<dbReference type="GO" id="GO:0016887">
    <property type="term" value="F:ATP hydrolysis activity"/>
    <property type="evidence" value="ECO:0007669"/>
    <property type="project" value="InterPro"/>
</dbReference>
<dbReference type="InterPro" id="IPR017871">
    <property type="entry name" value="ABC_transporter-like_CS"/>
</dbReference>
<evidence type="ECO:0000256" key="2">
    <source>
        <dbReference type="ARBA" id="ARBA00022448"/>
    </source>
</evidence>
<dbReference type="InterPro" id="IPR011527">
    <property type="entry name" value="ABC1_TM_dom"/>
</dbReference>
<feature type="transmembrane region" description="Helical" evidence="8">
    <location>
        <begin position="81"/>
        <end position="103"/>
    </location>
</feature>
<keyword evidence="6 8" id="KW-1133">Transmembrane helix</keyword>
<proteinExistence type="predicted"/>
<dbReference type="OrthoDB" id="6500128at2759"/>
<evidence type="ECO:0000256" key="4">
    <source>
        <dbReference type="ARBA" id="ARBA00022741"/>
    </source>
</evidence>
<feature type="transmembrane region" description="Helical" evidence="8">
    <location>
        <begin position="347"/>
        <end position="368"/>
    </location>
</feature>
<evidence type="ECO:0000313" key="11">
    <source>
        <dbReference type="EMBL" id="KAF7279496.1"/>
    </source>
</evidence>
<protein>
    <recommendedName>
        <fullName evidence="13">Multidrug resistance-associated protein lethal(2)03659</fullName>
    </recommendedName>
</protein>
<dbReference type="GO" id="GO:0140359">
    <property type="term" value="F:ABC-type transporter activity"/>
    <property type="evidence" value="ECO:0007669"/>
    <property type="project" value="InterPro"/>
</dbReference>
<keyword evidence="3 8" id="KW-0812">Transmembrane</keyword>
<dbReference type="PANTHER" id="PTHR24223">
    <property type="entry name" value="ATP-BINDING CASSETTE SUB-FAMILY C"/>
    <property type="match status" value="1"/>
</dbReference>
<dbReference type="GO" id="GO:0016020">
    <property type="term" value="C:membrane"/>
    <property type="evidence" value="ECO:0007669"/>
    <property type="project" value="UniProtKB-SubCell"/>
</dbReference>
<dbReference type="CDD" id="cd18579">
    <property type="entry name" value="ABC_6TM_ABCC_D1"/>
    <property type="match status" value="1"/>
</dbReference>
<sequence length="1349" mass="152156">MDSTNETEKKPVKKHPFVEANIFSKIFFLWMLPLFVRGFKKGLAEDDLYPSLKVHDSKILGDKLEKEWFKEVKRNPSNPSLWRALVGVFGKELALLGLCYLIIEIFIRLGQPLCLSQLLHYYEPNTTMSKREAYYYASGIALTAFLSSSSIHSYMLRIFHLGARIRIATSTLVYRKALRLSKGALAETTVGQMVNLISNDVGRFDLVTNHIHNLWLAPVETIVVLLLIYFSVGFTGVIGVALLLSFIPFQMWLGKRTSVYRLATALRTDERIRLMNEIVSGIQVIKMYTWEIPFAKLVEISRRKEINEIMKISVIKAIMMSFNLFLNRVAICLCVLVYFYTGNVLDAQYVYVVSSFYAILRGAVTMFFPQGVTQFAEANISVQRLKKFLLYDEVNFDSSATFFNALQSQEQLKSTSNGTVKSEKPCGIHLNDAAVKWLDSSEDNSMEHLNVNIESAQLAAVIGPVGSGKTTLLHAILGELQPVSGSVEVTGKVSYASQEPWLFVGSVRQNITFGQAFNAKRYYDVVRVCALERDFRLFPYGDRTIVGERGVSLSGGQRARINLARAVYKQADIYLLDDPLSAVDAHVGKQIFEECITGYLKNKCVVLVTHQLQYLTDIENIYLLGNKTIEHSGTYEEIQNSGKAFTELLTELKKMLDEDEEEVDDDSVDEIKPVRRKRASTKEVVPINTKSPEMEKESRGTGNIGWPVYKSYFVSGGHWCKIMTLFIVFVLAQALGSIVDYFLTVWVNMNQIKRTEKGQYNSSAEPAPVLNNSTVDDIGLNSSSSTNNSSQFNHTPFQDFWFTYMTDNVVAVAYSALVLVVVVLTISRSIYFYRFCNKASIRLHNNMFYKIVYATMRFFNTNPSGRILNRFSKDMNQVDEVLPFTLLDTLQISLTVCAISVVIASVNPWVLLPTVIMLIIFYFLRVVYLATSRDVKRLEGIKRSPVYSHLTASLQGLTTIRAFGAQEILKAEFDSYQNAYSSAYFMFLGATRTFGFWLDMHCVAFIALVTFSFLFFDTESFGGNVGLAITQSLNLTGMFQWGMRQWSELENIMTCVERIKEYADVVPERDENTTDHIISKSWPTKGDVKFEKLNLRYAVGEPVVLKNLTFSVEDMEKVGIVGRTGAGKSSIIMALFRLAINEGKIIIDGVDTSSISLNRLRSSISIIPQEPVLFSGTLRKNLDPFDEYSDEVLWDALEQVELKTVVSDLPAGLESKMSEGGSNFSVGQRQLVCLARAIIRKNKILVLDEATANVDPQTDTLIQSTIRHKFSNCTVLTIAHRLHTIMDSDKVLVMDAGQVVEFGHPYELLQNKKDGIFYGLVQQTGRGMAENLTNIAEESYKKHIKNKTE</sequence>
<evidence type="ECO:0000256" key="7">
    <source>
        <dbReference type="ARBA" id="ARBA00023136"/>
    </source>
</evidence>
<dbReference type="FunFam" id="3.40.50.300:FF:000163">
    <property type="entry name" value="Multidrug resistance-associated protein member 4"/>
    <property type="match status" value="1"/>
</dbReference>
<dbReference type="PANTHER" id="PTHR24223:SF448">
    <property type="entry name" value="FI20146P1-RELATED"/>
    <property type="match status" value="1"/>
</dbReference>
<feature type="transmembrane region" description="Helical" evidence="8">
    <location>
        <begin position="881"/>
        <end position="903"/>
    </location>
</feature>
<feature type="transmembrane region" description="Helical" evidence="8">
    <location>
        <begin position="222"/>
        <end position="247"/>
    </location>
</feature>
<keyword evidence="4" id="KW-0547">Nucleotide-binding</keyword>
<feature type="transmembrane region" description="Helical" evidence="8">
    <location>
        <begin position="20"/>
        <end position="39"/>
    </location>
</feature>
<dbReference type="InterPro" id="IPR027417">
    <property type="entry name" value="P-loop_NTPase"/>
</dbReference>
<dbReference type="EMBL" id="JAACXV010000359">
    <property type="protein sequence ID" value="KAF7279496.1"/>
    <property type="molecule type" value="Genomic_DNA"/>
</dbReference>